<accession>A0A5K1I7N8</accession>
<comment type="similarity">
    <text evidence="2">Belongs to the YkuD family.</text>
</comment>
<dbReference type="SUPFAM" id="SSF47090">
    <property type="entry name" value="PGBD-like"/>
    <property type="match status" value="1"/>
</dbReference>
<evidence type="ECO:0000256" key="4">
    <source>
        <dbReference type="ARBA" id="ARBA00022960"/>
    </source>
</evidence>
<dbReference type="UniPathway" id="UPA00219"/>
<comment type="pathway">
    <text evidence="1 7">Cell wall biogenesis; peptidoglycan biosynthesis.</text>
</comment>
<sequence length="540" mass="60837">MPSVKGMKPLLIVVMVMLSMSAWAAEEAAVTSLEGALVEQSADRGKTLEAFYAERDWRPVWQDPSTVTAFTEALHTLEGDGLSPSDYRPGALSEAHRRAWGDGEGDPQELADFELRTSHVLLTALRHLQKGKVDPQGLDTGWEVPVEPPALDVASLSRHVDARRFEQAFADVRPSYPPYQRLRDGLARYQDIEQQGGWPTLPPLDGLLRPGDVHDAVPFLRERLAVIGEPGVAAADTTILPDAKLVAPDPFTYDEALTEAVERFQERHLLQVDGVVGPDTLAALNVPVGERIDQIRINLERTRWLLHGLPETFVLVDIAGYRVSYYRPNGDIWRSRIVVGQPYRRTPSLRSEITHLTVNPTWTIPPTIRREDVIPEIRRDLGYLERNNIRVLSYSGRELDPRSIDWQDPGKVMLRREAGPDNPLGRVVIRFPNDHMVYLHDTPAQQLFSRQQRAISSGCIRVENVTTLVQLLLDDTDTQRDIRAMIADGVTGNVPLERHVPVILHYWTAHVGEGGELSFRPDIYDRDDELLEALDRPLTW</sequence>
<dbReference type="GO" id="GO:0004180">
    <property type="term" value="F:carboxypeptidase activity"/>
    <property type="evidence" value="ECO:0007669"/>
    <property type="project" value="UniProtKB-ARBA"/>
</dbReference>
<dbReference type="GO" id="GO:0016740">
    <property type="term" value="F:transferase activity"/>
    <property type="evidence" value="ECO:0007669"/>
    <property type="project" value="UniProtKB-KW"/>
</dbReference>
<reference evidence="10 11" key="1">
    <citation type="submission" date="2019-09" db="EMBL/GenBank/DDBJ databases">
        <authorList>
            <person name="Criscuolo A."/>
        </authorList>
    </citation>
    <scope>NUCLEOTIDE SEQUENCE [LARGE SCALE GENOMIC DNA]</scope>
    <source>
        <strain evidence="11">3(2)</strain>
    </source>
</reference>
<feature type="active site" description="Nucleophile" evidence="7">
    <location>
        <position position="459"/>
    </location>
</feature>
<evidence type="ECO:0000256" key="5">
    <source>
        <dbReference type="ARBA" id="ARBA00022984"/>
    </source>
</evidence>
<dbReference type="Gene3D" id="1.10.101.10">
    <property type="entry name" value="PGBD-like superfamily/PGBD"/>
    <property type="match status" value="1"/>
</dbReference>
<keyword evidence="11" id="KW-1185">Reference proteome</keyword>
<evidence type="ECO:0000313" key="10">
    <source>
        <dbReference type="EMBL" id="VVZ96197.1"/>
    </source>
</evidence>
<evidence type="ECO:0000313" key="11">
    <source>
        <dbReference type="Proteomes" id="UP000326725"/>
    </source>
</evidence>
<keyword evidence="4 7" id="KW-0133">Cell shape</keyword>
<dbReference type="Pfam" id="PF03734">
    <property type="entry name" value="YkuD"/>
    <property type="match status" value="1"/>
</dbReference>
<organism evidence="10 11">
    <name type="scientific">Halomonas lysinitropha</name>
    <dbReference type="NCBI Taxonomy" id="2607506"/>
    <lineage>
        <taxon>Bacteria</taxon>
        <taxon>Pseudomonadati</taxon>
        <taxon>Pseudomonadota</taxon>
        <taxon>Gammaproteobacteria</taxon>
        <taxon>Oceanospirillales</taxon>
        <taxon>Halomonadaceae</taxon>
        <taxon>Halomonas</taxon>
    </lineage>
</organism>
<evidence type="ECO:0000256" key="7">
    <source>
        <dbReference type="PROSITE-ProRule" id="PRU01373"/>
    </source>
</evidence>
<evidence type="ECO:0000259" key="9">
    <source>
        <dbReference type="PROSITE" id="PS52029"/>
    </source>
</evidence>
<keyword evidence="8" id="KW-0732">Signal</keyword>
<dbReference type="GO" id="GO:0008360">
    <property type="term" value="P:regulation of cell shape"/>
    <property type="evidence" value="ECO:0007669"/>
    <property type="project" value="UniProtKB-UniRule"/>
</dbReference>
<dbReference type="InterPro" id="IPR045380">
    <property type="entry name" value="LD_TPept_scaffold_dom"/>
</dbReference>
<evidence type="ECO:0000256" key="3">
    <source>
        <dbReference type="ARBA" id="ARBA00022679"/>
    </source>
</evidence>
<feature type="signal peptide" evidence="8">
    <location>
        <begin position="1"/>
        <end position="24"/>
    </location>
</feature>
<dbReference type="InterPro" id="IPR002477">
    <property type="entry name" value="Peptidoglycan-bd-like"/>
</dbReference>
<name>A0A5K1I7N8_9GAMM</name>
<dbReference type="RefSeq" id="WP_225809958.1">
    <property type="nucleotide sequence ID" value="NZ_CABVOU010000038.1"/>
</dbReference>
<dbReference type="Gene3D" id="2.40.440.10">
    <property type="entry name" value="L,D-transpeptidase catalytic domain-like"/>
    <property type="match status" value="1"/>
</dbReference>
<proteinExistence type="inferred from homology"/>
<dbReference type="PANTHER" id="PTHR41533:SF2">
    <property type="entry name" value="BLR7131 PROTEIN"/>
    <property type="match status" value="1"/>
</dbReference>
<dbReference type="InterPro" id="IPR005490">
    <property type="entry name" value="LD_TPept_cat_dom"/>
</dbReference>
<dbReference type="Proteomes" id="UP000326725">
    <property type="component" value="Unassembled WGS sequence"/>
</dbReference>
<dbReference type="InterPro" id="IPR036366">
    <property type="entry name" value="PGBDSf"/>
</dbReference>
<evidence type="ECO:0000256" key="1">
    <source>
        <dbReference type="ARBA" id="ARBA00004752"/>
    </source>
</evidence>
<protein>
    <submittedName>
        <fullName evidence="10">Murein L,D-transpeptidase</fullName>
    </submittedName>
</protein>
<keyword evidence="5 7" id="KW-0573">Peptidoglycan synthesis</keyword>
<dbReference type="EMBL" id="CABVOU010000038">
    <property type="protein sequence ID" value="VVZ96197.1"/>
    <property type="molecule type" value="Genomic_DNA"/>
</dbReference>
<gene>
    <name evidence="10" type="ORF">HALO32_02293</name>
</gene>
<dbReference type="InterPro" id="IPR038063">
    <property type="entry name" value="Transpep_catalytic_dom"/>
</dbReference>
<dbReference type="PANTHER" id="PTHR41533">
    <property type="entry name" value="L,D-TRANSPEPTIDASE HI_1667-RELATED"/>
    <property type="match status" value="1"/>
</dbReference>
<dbReference type="Pfam" id="PF20142">
    <property type="entry name" value="Scaffold"/>
    <property type="match status" value="1"/>
</dbReference>
<evidence type="ECO:0000256" key="6">
    <source>
        <dbReference type="ARBA" id="ARBA00023316"/>
    </source>
</evidence>
<dbReference type="SUPFAM" id="SSF141523">
    <property type="entry name" value="L,D-transpeptidase catalytic domain-like"/>
    <property type="match status" value="1"/>
</dbReference>
<dbReference type="AlphaFoldDB" id="A0A5K1I7N8"/>
<feature type="chain" id="PRO_5023896596" evidence="8">
    <location>
        <begin position="25"/>
        <end position="540"/>
    </location>
</feature>
<dbReference type="InterPro" id="IPR036365">
    <property type="entry name" value="PGBD-like_sf"/>
</dbReference>
<keyword evidence="6 7" id="KW-0961">Cell wall biogenesis/degradation</keyword>
<dbReference type="GO" id="GO:0009252">
    <property type="term" value="P:peptidoglycan biosynthetic process"/>
    <property type="evidence" value="ECO:0007669"/>
    <property type="project" value="UniProtKB-UniPathway"/>
</dbReference>
<dbReference type="InterPro" id="IPR052905">
    <property type="entry name" value="LD-transpeptidase_YkuD-like"/>
</dbReference>
<evidence type="ECO:0000256" key="2">
    <source>
        <dbReference type="ARBA" id="ARBA00005992"/>
    </source>
</evidence>
<feature type="domain" description="L,D-TPase catalytic" evidence="9">
    <location>
        <begin position="312"/>
        <end position="487"/>
    </location>
</feature>
<dbReference type="GO" id="GO:0071555">
    <property type="term" value="P:cell wall organization"/>
    <property type="evidence" value="ECO:0007669"/>
    <property type="project" value="UniProtKB-UniRule"/>
</dbReference>
<evidence type="ECO:0000256" key="8">
    <source>
        <dbReference type="SAM" id="SignalP"/>
    </source>
</evidence>
<keyword evidence="3" id="KW-0808">Transferase</keyword>
<feature type="active site" description="Proton donor/acceptor" evidence="7">
    <location>
        <position position="440"/>
    </location>
</feature>
<dbReference type="CDD" id="cd16913">
    <property type="entry name" value="YkuD_like"/>
    <property type="match status" value="1"/>
</dbReference>
<dbReference type="Pfam" id="PF01471">
    <property type="entry name" value="PG_binding_1"/>
    <property type="match status" value="1"/>
</dbReference>
<dbReference type="PROSITE" id="PS52029">
    <property type="entry name" value="LD_TPASE"/>
    <property type="match status" value="1"/>
</dbReference>